<dbReference type="RefSeq" id="XP_033443551.1">
    <property type="nucleotide sequence ID" value="XM_033598374.1"/>
</dbReference>
<dbReference type="Pfam" id="PF10604">
    <property type="entry name" value="Polyketide_cyc2"/>
    <property type="match status" value="1"/>
</dbReference>
<accession>A0A6A5R7Z7</accession>
<dbReference type="InterPro" id="IPR019587">
    <property type="entry name" value="Polyketide_cyclase/dehydratase"/>
</dbReference>
<dbReference type="GeneID" id="54356041"/>
<dbReference type="EMBL" id="ML979007">
    <property type="protein sequence ID" value="KAF1923298.1"/>
    <property type="molecule type" value="Genomic_DNA"/>
</dbReference>
<proteinExistence type="predicted"/>
<protein>
    <recommendedName>
        <fullName evidence="3">Bet v1-like protein</fullName>
    </recommendedName>
</protein>
<evidence type="ECO:0000313" key="1">
    <source>
        <dbReference type="EMBL" id="KAF1923298.1"/>
    </source>
</evidence>
<dbReference type="Proteomes" id="UP000800082">
    <property type="component" value="Unassembled WGS sequence"/>
</dbReference>
<evidence type="ECO:0000313" key="2">
    <source>
        <dbReference type="Proteomes" id="UP000800082"/>
    </source>
</evidence>
<dbReference type="OrthoDB" id="5289017at2759"/>
<dbReference type="SUPFAM" id="SSF55961">
    <property type="entry name" value="Bet v1-like"/>
    <property type="match status" value="1"/>
</dbReference>
<reference evidence="1" key="1">
    <citation type="journal article" date="2020" name="Stud. Mycol.">
        <title>101 Dothideomycetes genomes: a test case for predicting lifestyles and emergence of pathogens.</title>
        <authorList>
            <person name="Haridas S."/>
            <person name="Albert R."/>
            <person name="Binder M."/>
            <person name="Bloem J."/>
            <person name="Labutti K."/>
            <person name="Salamov A."/>
            <person name="Andreopoulos B."/>
            <person name="Baker S."/>
            <person name="Barry K."/>
            <person name="Bills G."/>
            <person name="Bluhm B."/>
            <person name="Cannon C."/>
            <person name="Castanera R."/>
            <person name="Culley D."/>
            <person name="Daum C."/>
            <person name="Ezra D."/>
            <person name="Gonzalez J."/>
            <person name="Henrissat B."/>
            <person name="Kuo A."/>
            <person name="Liang C."/>
            <person name="Lipzen A."/>
            <person name="Lutzoni F."/>
            <person name="Magnuson J."/>
            <person name="Mondo S."/>
            <person name="Nolan M."/>
            <person name="Ohm R."/>
            <person name="Pangilinan J."/>
            <person name="Park H.-J."/>
            <person name="Ramirez L."/>
            <person name="Alfaro M."/>
            <person name="Sun H."/>
            <person name="Tritt A."/>
            <person name="Yoshinaga Y."/>
            <person name="Zwiers L.-H."/>
            <person name="Turgeon B."/>
            <person name="Goodwin S."/>
            <person name="Spatafora J."/>
            <person name="Crous P."/>
            <person name="Grigoriev I."/>
        </authorList>
    </citation>
    <scope>NUCLEOTIDE SEQUENCE</scope>
    <source>
        <strain evidence="1">CBS 183.55</strain>
    </source>
</reference>
<dbReference type="Gene3D" id="3.30.530.20">
    <property type="match status" value="1"/>
</dbReference>
<evidence type="ECO:0008006" key="3">
    <source>
        <dbReference type="Google" id="ProtNLM"/>
    </source>
</evidence>
<dbReference type="InterPro" id="IPR023393">
    <property type="entry name" value="START-like_dom_sf"/>
</dbReference>
<sequence>MSLLTVESHITIDKPASEVFNFISTPSNWAGLHPGSARIIGEGITSSAVVGTRFIEVIDDGHRPVFDAHWVITRSVKDEFFQFQFPSDFAHGPFQEIVITYNITAKGEASTAFTRRMVSWVRPGADTSELAAFSENDMHNKYVAGVKARLEAK</sequence>
<keyword evidence="2" id="KW-1185">Reference proteome</keyword>
<name>A0A6A5R7Z7_9PLEO</name>
<gene>
    <name evidence="1" type="ORF">M421DRAFT_96213</name>
</gene>
<organism evidence="1 2">
    <name type="scientific">Didymella exigua CBS 183.55</name>
    <dbReference type="NCBI Taxonomy" id="1150837"/>
    <lineage>
        <taxon>Eukaryota</taxon>
        <taxon>Fungi</taxon>
        <taxon>Dikarya</taxon>
        <taxon>Ascomycota</taxon>
        <taxon>Pezizomycotina</taxon>
        <taxon>Dothideomycetes</taxon>
        <taxon>Pleosporomycetidae</taxon>
        <taxon>Pleosporales</taxon>
        <taxon>Pleosporineae</taxon>
        <taxon>Didymellaceae</taxon>
        <taxon>Didymella</taxon>
    </lineage>
</organism>
<dbReference type="CDD" id="cd07812">
    <property type="entry name" value="SRPBCC"/>
    <property type="match status" value="1"/>
</dbReference>
<dbReference type="AlphaFoldDB" id="A0A6A5R7Z7"/>